<protein>
    <submittedName>
        <fullName evidence="3">DUF4178 domain-containing protein</fullName>
    </submittedName>
</protein>
<dbReference type="RefSeq" id="WP_129002830.1">
    <property type="nucleotide sequence ID" value="NZ_SDHZ01000001.1"/>
</dbReference>
<evidence type="ECO:0000313" key="3">
    <source>
        <dbReference type="EMBL" id="RXK87080.1"/>
    </source>
</evidence>
<gene>
    <name evidence="3" type="ORF">ESB13_09925</name>
</gene>
<evidence type="ECO:0000259" key="2">
    <source>
        <dbReference type="Pfam" id="PF13785"/>
    </source>
</evidence>
<evidence type="ECO:0000256" key="1">
    <source>
        <dbReference type="SAM" id="Phobius"/>
    </source>
</evidence>
<keyword evidence="1" id="KW-0812">Transmembrane</keyword>
<comment type="caution">
    <text evidence="3">The sequence shown here is derived from an EMBL/GenBank/DDBJ whole genome shotgun (WGS) entry which is preliminary data.</text>
</comment>
<reference evidence="3 4" key="1">
    <citation type="submission" date="2019-01" db="EMBL/GenBank/DDBJ databases">
        <title>Filimonas sp. strain TTM-71.</title>
        <authorList>
            <person name="Chen W.-M."/>
        </authorList>
    </citation>
    <scope>NUCLEOTIDE SEQUENCE [LARGE SCALE GENOMIC DNA]</scope>
    <source>
        <strain evidence="3 4">TTM-71</strain>
    </source>
</reference>
<sequence>MGSISGLYECISCRHPFSFRHADSQLLVCPSCYTPHQRNENDKLVAKAILVVQYHNDIIKVGTTGSWRKINFEVIGRIRYWLGDGALNYWTLLADDSRLYYLAESYGVYSILEKYEDIPRINLNELNKAGDTTLINGSTRATLDKRCSCIHYEIEGEVWDLFQQSNQTFYDLNAATGQNISVATNADGFTAFRVHDCSFESLKLQHLDEGPPTPKLFKCPRCHDEITIKTFPYAQSYGCSCGAKLQLAHSSGLQEAGQFKPRKYTPDIAPGKTGIIKGINYEVIGFSVKRDTTQDEGEWREYVLYNRQEGYAFLNEYEGNWIYSREKGEAPAEAAERSSHDFIYRGTHFRLYNRYGYKIREMQGEYPGKVFGLSYAYEFIAPPLMWVAERESEVSVCYFQAEYISREDVLHAFSVPLPDSREMGVLSPPFLKPSLVLKKAIIAAGVLLLVHLIFSLTRENGHVLTESYSLPDTATVQSPVFVTGSFTLPNWRNNLEITTTASVSNDWMDIDYEVVNTQTGEEYGLSQEVSYYAGYEDGESWTEGGTTSSPDVISNLPAGQYFIRIQHTGSGSLFGPKHFQVTVNRNVAVHSNFFLFLVLVLLWPTYAYLRSYWTDRRRWYNSEFSPYEYE</sequence>
<feature type="domain" description="DUF4178" evidence="2">
    <location>
        <begin position="270"/>
        <end position="370"/>
    </location>
</feature>
<accession>A0A4Q1DCJ1</accession>
<dbReference type="EMBL" id="SDHZ01000001">
    <property type="protein sequence ID" value="RXK87080.1"/>
    <property type="molecule type" value="Genomic_DNA"/>
</dbReference>
<evidence type="ECO:0000313" key="4">
    <source>
        <dbReference type="Proteomes" id="UP000290545"/>
    </source>
</evidence>
<keyword evidence="1" id="KW-1133">Transmembrane helix</keyword>
<dbReference type="OrthoDB" id="713199at2"/>
<keyword evidence="1" id="KW-0472">Membrane</keyword>
<dbReference type="InterPro" id="IPR025235">
    <property type="entry name" value="DUF4178"/>
</dbReference>
<keyword evidence="4" id="KW-1185">Reference proteome</keyword>
<name>A0A4Q1DCJ1_9BACT</name>
<dbReference type="Proteomes" id="UP000290545">
    <property type="component" value="Unassembled WGS sequence"/>
</dbReference>
<dbReference type="AlphaFoldDB" id="A0A4Q1DCJ1"/>
<feature type="transmembrane region" description="Helical" evidence="1">
    <location>
        <begin position="587"/>
        <end position="609"/>
    </location>
</feature>
<proteinExistence type="predicted"/>
<dbReference type="Pfam" id="PF13785">
    <property type="entry name" value="DUF4178"/>
    <property type="match status" value="1"/>
</dbReference>
<organism evidence="3 4">
    <name type="scientific">Filimonas effusa</name>
    <dbReference type="NCBI Taxonomy" id="2508721"/>
    <lineage>
        <taxon>Bacteria</taxon>
        <taxon>Pseudomonadati</taxon>
        <taxon>Bacteroidota</taxon>
        <taxon>Chitinophagia</taxon>
        <taxon>Chitinophagales</taxon>
        <taxon>Chitinophagaceae</taxon>
        <taxon>Filimonas</taxon>
    </lineage>
</organism>